<evidence type="ECO:0000313" key="1">
    <source>
        <dbReference type="EMBL" id="CDT27549.1"/>
    </source>
</evidence>
<dbReference type="AlphaFoldDB" id="A0A822MT67"/>
<proteinExistence type="predicted"/>
<name>A0A822MT67_9VIBR</name>
<dbReference type="EMBL" id="CCJV01000082">
    <property type="protein sequence ID" value="CDT27549.1"/>
    <property type="molecule type" value="Genomic_DNA"/>
</dbReference>
<accession>A0A822MT67</accession>
<protein>
    <submittedName>
        <fullName evidence="1">Uncharacterized protein</fullName>
    </submittedName>
</protein>
<organism evidence="1 2">
    <name type="scientific">Vibrio crassostreae</name>
    <dbReference type="NCBI Taxonomy" id="246167"/>
    <lineage>
        <taxon>Bacteria</taxon>
        <taxon>Pseudomonadati</taxon>
        <taxon>Pseudomonadota</taxon>
        <taxon>Gammaproteobacteria</taxon>
        <taxon>Vibrionales</taxon>
        <taxon>Vibrionaceae</taxon>
        <taxon>Vibrio</taxon>
    </lineage>
</organism>
<sequence>MCRDVVICLNNEITKVQRTGHWQGSHIRLGRLNLKFVCSQSRTIWALKTFSK</sequence>
<dbReference type="Proteomes" id="UP000049495">
    <property type="component" value="Unassembled WGS sequence"/>
</dbReference>
<evidence type="ECO:0000313" key="2">
    <source>
        <dbReference type="Proteomes" id="UP000049495"/>
    </source>
</evidence>
<reference evidence="2" key="1">
    <citation type="submission" date="2014-06" db="EMBL/GenBank/DDBJ databases">
        <authorList>
            <person name="Le Roux Frederique"/>
        </authorList>
    </citation>
    <scope>NUCLEOTIDE SEQUENCE [LARGE SCALE GENOMIC DNA]</scope>
    <source>
        <strain evidence="2">J5-5</strain>
    </source>
</reference>
<gene>
    <name evidence="1" type="ORF">VCR5J5_230093</name>
</gene>
<comment type="caution">
    <text evidence="1">The sequence shown here is derived from an EMBL/GenBank/DDBJ whole genome shotgun (WGS) entry which is preliminary data.</text>
</comment>